<dbReference type="GO" id="GO:0031409">
    <property type="term" value="F:pigment binding"/>
    <property type="evidence" value="ECO:0007669"/>
    <property type="project" value="InterPro"/>
</dbReference>
<evidence type="ECO:0000256" key="4">
    <source>
        <dbReference type="ARBA" id="ARBA00022448"/>
    </source>
</evidence>
<dbReference type="GO" id="GO:0008289">
    <property type="term" value="F:lipid binding"/>
    <property type="evidence" value="ECO:0007669"/>
    <property type="project" value="UniProtKB-KW"/>
</dbReference>
<keyword evidence="7" id="KW-0446">Lipid-binding</keyword>
<accession>A0AAV3Y3A0</accession>
<evidence type="ECO:0000256" key="2">
    <source>
        <dbReference type="ARBA" id="ARBA00006889"/>
    </source>
</evidence>
<comment type="caution">
    <text evidence="12">The sequence shown here is derived from an EMBL/GenBank/DDBJ whole genome shotgun (WGS) entry which is preliminary data.</text>
</comment>
<proteinExistence type="inferred from homology"/>
<dbReference type="PANTHER" id="PTHR10612:SF34">
    <property type="entry name" value="APOLIPOPROTEIN D"/>
    <property type="match status" value="1"/>
</dbReference>
<dbReference type="AlphaFoldDB" id="A0AAV3Y3A0"/>
<dbReference type="InterPro" id="IPR022271">
    <property type="entry name" value="Lipocalin_ApoD"/>
</dbReference>
<keyword evidence="5" id="KW-0964">Secreted</keyword>
<dbReference type="InterPro" id="IPR012674">
    <property type="entry name" value="Calycin"/>
</dbReference>
<gene>
    <name evidence="12" type="ORF">PoB_000397900</name>
</gene>
<dbReference type="PRINTS" id="PR01273">
    <property type="entry name" value="INVTBRTCOLOR"/>
</dbReference>
<dbReference type="GO" id="GO:0005737">
    <property type="term" value="C:cytoplasm"/>
    <property type="evidence" value="ECO:0007669"/>
    <property type="project" value="TreeGrafter"/>
</dbReference>
<organism evidence="12 13">
    <name type="scientific">Plakobranchus ocellatus</name>
    <dbReference type="NCBI Taxonomy" id="259542"/>
    <lineage>
        <taxon>Eukaryota</taxon>
        <taxon>Metazoa</taxon>
        <taxon>Spiralia</taxon>
        <taxon>Lophotrochozoa</taxon>
        <taxon>Mollusca</taxon>
        <taxon>Gastropoda</taxon>
        <taxon>Heterobranchia</taxon>
        <taxon>Euthyneura</taxon>
        <taxon>Panpulmonata</taxon>
        <taxon>Sacoglossa</taxon>
        <taxon>Placobranchoidea</taxon>
        <taxon>Plakobranchidae</taxon>
        <taxon>Plakobranchus</taxon>
    </lineage>
</organism>
<keyword evidence="6 10" id="KW-0732">Signal</keyword>
<keyword evidence="13" id="KW-1185">Reference proteome</keyword>
<protein>
    <recommendedName>
        <fullName evidence="3">Apolipoprotein D</fullName>
    </recommendedName>
</protein>
<dbReference type="PANTHER" id="PTHR10612">
    <property type="entry name" value="APOLIPOPROTEIN D"/>
    <property type="match status" value="1"/>
</dbReference>
<evidence type="ECO:0000313" key="12">
    <source>
        <dbReference type="EMBL" id="GFN77473.1"/>
    </source>
</evidence>
<feature type="domain" description="Lipocalin/cytosolic fatty-acid binding" evidence="11">
    <location>
        <begin position="36"/>
        <end position="189"/>
    </location>
</feature>
<evidence type="ECO:0000256" key="7">
    <source>
        <dbReference type="ARBA" id="ARBA00023121"/>
    </source>
</evidence>
<sequence length="197" mass="21717">MAALQLLLSVCLVASASGFIVMSVGQCPNIPTKPDFDLNKYLGLWFSYENFDAPFQWATTCVSALYSLKPNGNIRVINSGFRDIRIFGRSVHRSSTRAVGEAYIVNSTQPGGLNVRFGNQPDLDGGKANYLVVDTDYDNYSVVYSCSQQSILKIELAWILTRVRGQAPANVDAIKANLEAYDVDTSNFKRIDHSNCS</sequence>
<evidence type="ECO:0000256" key="9">
    <source>
        <dbReference type="ARBA" id="ARBA00023180"/>
    </source>
</evidence>
<evidence type="ECO:0000256" key="1">
    <source>
        <dbReference type="ARBA" id="ARBA00004613"/>
    </source>
</evidence>
<reference evidence="12 13" key="1">
    <citation type="journal article" date="2021" name="Elife">
        <title>Chloroplast acquisition without the gene transfer in kleptoplastic sea slugs, Plakobranchus ocellatus.</title>
        <authorList>
            <person name="Maeda T."/>
            <person name="Takahashi S."/>
            <person name="Yoshida T."/>
            <person name="Shimamura S."/>
            <person name="Takaki Y."/>
            <person name="Nagai Y."/>
            <person name="Toyoda A."/>
            <person name="Suzuki Y."/>
            <person name="Arimoto A."/>
            <person name="Ishii H."/>
            <person name="Satoh N."/>
            <person name="Nishiyama T."/>
            <person name="Hasebe M."/>
            <person name="Maruyama T."/>
            <person name="Minagawa J."/>
            <person name="Obokata J."/>
            <person name="Shigenobu S."/>
        </authorList>
    </citation>
    <scope>NUCLEOTIDE SEQUENCE [LARGE SCALE GENOMIC DNA]</scope>
</reference>
<dbReference type="SUPFAM" id="SSF50814">
    <property type="entry name" value="Lipocalins"/>
    <property type="match status" value="1"/>
</dbReference>
<feature type="chain" id="PRO_5043116232" description="Apolipoprotein D" evidence="10">
    <location>
        <begin position="19"/>
        <end position="197"/>
    </location>
</feature>
<dbReference type="GO" id="GO:0006629">
    <property type="term" value="P:lipid metabolic process"/>
    <property type="evidence" value="ECO:0007669"/>
    <property type="project" value="TreeGrafter"/>
</dbReference>
<comment type="similarity">
    <text evidence="2 10">Belongs to the calycin superfamily. Lipocalin family.</text>
</comment>
<dbReference type="Pfam" id="PF08212">
    <property type="entry name" value="Lipocalin_2"/>
    <property type="match status" value="1"/>
</dbReference>
<dbReference type="InterPro" id="IPR000566">
    <property type="entry name" value="Lipocln_cytosolic_FA-bd_dom"/>
</dbReference>
<evidence type="ECO:0000256" key="3">
    <source>
        <dbReference type="ARBA" id="ARBA00019890"/>
    </source>
</evidence>
<dbReference type="Gene3D" id="2.40.128.20">
    <property type="match status" value="1"/>
</dbReference>
<keyword evidence="9" id="KW-0325">Glycoprotein</keyword>
<evidence type="ECO:0000256" key="6">
    <source>
        <dbReference type="ARBA" id="ARBA00022729"/>
    </source>
</evidence>
<dbReference type="GO" id="GO:0000302">
    <property type="term" value="P:response to reactive oxygen species"/>
    <property type="evidence" value="ECO:0007669"/>
    <property type="project" value="TreeGrafter"/>
</dbReference>
<evidence type="ECO:0000256" key="8">
    <source>
        <dbReference type="ARBA" id="ARBA00023157"/>
    </source>
</evidence>
<keyword evidence="4" id="KW-0813">Transport</keyword>
<dbReference type="Proteomes" id="UP000735302">
    <property type="component" value="Unassembled WGS sequence"/>
</dbReference>
<feature type="signal peptide" evidence="10">
    <location>
        <begin position="1"/>
        <end position="18"/>
    </location>
</feature>
<keyword evidence="8" id="KW-1015">Disulfide bond</keyword>
<dbReference type="EMBL" id="BLXT01000480">
    <property type="protein sequence ID" value="GFN77473.1"/>
    <property type="molecule type" value="Genomic_DNA"/>
</dbReference>
<evidence type="ECO:0000259" key="11">
    <source>
        <dbReference type="Pfam" id="PF08212"/>
    </source>
</evidence>
<evidence type="ECO:0000256" key="10">
    <source>
        <dbReference type="PIRNR" id="PIRNR036893"/>
    </source>
</evidence>
<dbReference type="PIRSF" id="PIRSF036893">
    <property type="entry name" value="Lipocalin_ApoD"/>
    <property type="match status" value="1"/>
</dbReference>
<evidence type="ECO:0000256" key="5">
    <source>
        <dbReference type="ARBA" id="ARBA00022525"/>
    </source>
</evidence>
<dbReference type="InterPro" id="IPR003057">
    <property type="entry name" value="Invtbrt_color"/>
</dbReference>
<dbReference type="GO" id="GO:0005576">
    <property type="term" value="C:extracellular region"/>
    <property type="evidence" value="ECO:0007669"/>
    <property type="project" value="UniProtKB-SubCell"/>
</dbReference>
<dbReference type="FunFam" id="2.40.128.20:FF:000003">
    <property type="entry name" value="Apolipoprotein D"/>
    <property type="match status" value="1"/>
</dbReference>
<evidence type="ECO:0000313" key="13">
    <source>
        <dbReference type="Proteomes" id="UP000735302"/>
    </source>
</evidence>
<comment type="subcellular location">
    <subcellularLocation>
        <location evidence="1">Secreted</location>
    </subcellularLocation>
</comment>
<name>A0AAV3Y3A0_9GAST</name>